<dbReference type="GO" id="GO:0005737">
    <property type="term" value="C:cytoplasm"/>
    <property type="evidence" value="ECO:0007669"/>
    <property type="project" value="UniProtKB-SubCell"/>
</dbReference>
<dbReference type="Pfam" id="PF05622">
    <property type="entry name" value="HOOK"/>
    <property type="match status" value="1"/>
</dbReference>
<dbReference type="OMA" id="DAKYRKC"/>
<dbReference type="GO" id="GO:0030705">
    <property type="term" value="P:cytoskeleton-dependent intracellular transport"/>
    <property type="evidence" value="ECO:0007669"/>
    <property type="project" value="InterPro"/>
</dbReference>
<evidence type="ECO:0000256" key="5">
    <source>
        <dbReference type="SAM" id="MobiDB-lite"/>
    </source>
</evidence>
<dbReference type="GO" id="GO:0008017">
    <property type="term" value="F:microtubule binding"/>
    <property type="evidence" value="ECO:0007669"/>
    <property type="project" value="InterPro"/>
</dbReference>
<comment type="subcellular location">
    <subcellularLocation>
        <location evidence="1">Cytoplasm</location>
    </subcellularLocation>
</comment>
<proteinExistence type="predicted"/>
<dbReference type="GO" id="GO:0031122">
    <property type="term" value="P:cytoplasmic microtubule organization"/>
    <property type="evidence" value="ECO:0007669"/>
    <property type="project" value="InterPro"/>
</dbReference>
<gene>
    <name evidence="8" type="primary">FGENESH: predicted gene_5.80</name>
    <name evidence="8" type="ORF">BN2166_0025350</name>
</gene>
<dbReference type="AlphaFoldDB" id="A0A0K3CA89"/>
<dbReference type="GO" id="GO:0005815">
    <property type="term" value="C:microtubule organizing center"/>
    <property type="evidence" value="ECO:0007669"/>
    <property type="project" value="TreeGrafter"/>
</dbReference>
<feature type="coiled-coil region" evidence="4">
    <location>
        <begin position="220"/>
        <end position="298"/>
    </location>
</feature>
<feature type="region of interest" description="Disordered" evidence="5">
    <location>
        <begin position="457"/>
        <end position="482"/>
    </location>
</feature>
<evidence type="ECO:0000256" key="4">
    <source>
        <dbReference type="SAM" id="Coils"/>
    </source>
</evidence>
<dbReference type="EMBL" id="CWKI01000005">
    <property type="protein sequence ID" value="CTR06674.1"/>
    <property type="molecule type" value="Genomic_DNA"/>
</dbReference>
<evidence type="ECO:0000259" key="7">
    <source>
        <dbReference type="Pfam" id="PF19047"/>
    </source>
</evidence>
<dbReference type="InterPro" id="IPR008636">
    <property type="entry name" value="Hook_C"/>
</dbReference>
<dbReference type="Gene3D" id="1.10.418.10">
    <property type="entry name" value="Calponin-like domain"/>
    <property type="match status" value="1"/>
</dbReference>
<organism evidence="8 9">
    <name type="scientific">Rhodotorula toruloides</name>
    <name type="common">Yeast</name>
    <name type="synonym">Rhodosporidium toruloides</name>
    <dbReference type="NCBI Taxonomy" id="5286"/>
    <lineage>
        <taxon>Eukaryota</taxon>
        <taxon>Fungi</taxon>
        <taxon>Dikarya</taxon>
        <taxon>Basidiomycota</taxon>
        <taxon>Pucciniomycotina</taxon>
        <taxon>Microbotryomycetes</taxon>
        <taxon>Sporidiobolales</taxon>
        <taxon>Sporidiobolaceae</taxon>
        <taxon>Rhodotorula</taxon>
    </lineage>
</organism>
<sequence>MPAPRKSLFSSLASTTEHARLPDALVEWVKVQPAVQSGSAGQDRRAFTALDDLKDGVALGEVLVDIDAEYFRPLANSASNPKALSENWVLRFNNLKRLYKLIVRFFDVKRLRNRDVLHSSTAGLLTPNLQQVAKNEDESDDEVCKLAGLVLALSVQSDKKEQHITRIQSLDEWIQRELMYSIEQVMSKVRPADIREEGEDEEVDDFYEIRHEKSRIMHDKEALQVMYEDLLEQFNSLKDQHEEMLSNLATTESKAAELTDQLEASKKDRPEQTYKAEIERLRGQLTKTENQLGETEQVVERQAKVVEELTRKVDDLTPKAEEALRLKDQMDEYRHASEKAKKQENVIEKYKKKLEEAAETRRMVKTLEDQNADLLDKNASLEEEYQKVSAFKPLMESYKSKIDSLESKSSDLQRETDKLRLELERTREKLRVAEEERVKEGEALVLYEEKVRELEMGDGAGKKRRPGAAERRESGTDGDDSLALEGGVAAELDDALAGTTTTDLKLRIRRLERELKNAKGDKADSSRLIVLENLLEDANRMKGKYEKDYLREHREKLVLNAQLEEIMSGKSRLGDGPEAALALRQRLNETVDELEKVRREHAELDVKLISQERELTVANATVNLVNKDQLEILHSLRASVSSEKSALEAEVDKLKKTVRDMEEKSRAHVAEVNALLMEKIELQADSQSRLAALEKENESYKTQVGEMQDKLRKMKEFIKEQDRLFKRSHAAEQQGNFEEAEQGYKQQIRQLEEQVERLKANSAETERIYRREQQLMLSAWHDLSMRTMRERIAASATGGTGAGGQQRPYQPQSWLSQQRARVNGKGLLGLGHDSLDSPRHSSTPSHTA</sequence>
<dbReference type="PANTHER" id="PTHR18947">
    <property type="entry name" value="HOOK PROTEINS"/>
    <property type="match status" value="1"/>
</dbReference>
<keyword evidence="3 4" id="KW-0175">Coiled coil</keyword>
<dbReference type="InterPro" id="IPR036872">
    <property type="entry name" value="CH_dom_sf"/>
</dbReference>
<dbReference type="SUPFAM" id="SSF116907">
    <property type="entry name" value="Hook domain"/>
    <property type="match status" value="1"/>
</dbReference>
<evidence type="ECO:0000256" key="3">
    <source>
        <dbReference type="ARBA" id="ARBA00023054"/>
    </source>
</evidence>
<evidence type="ECO:0000256" key="2">
    <source>
        <dbReference type="ARBA" id="ARBA00022490"/>
    </source>
</evidence>
<feature type="coiled-coil region" evidence="4">
    <location>
        <begin position="501"/>
        <end position="548"/>
    </location>
</feature>
<evidence type="ECO:0000256" key="1">
    <source>
        <dbReference type="ARBA" id="ARBA00004496"/>
    </source>
</evidence>
<evidence type="ECO:0000313" key="9">
    <source>
        <dbReference type="Proteomes" id="UP000199069"/>
    </source>
</evidence>
<evidence type="ECO:0000259" key="6">
    <source>
        <dbReference type="Pfam" id="PF05622"/>
    </source>
</evidence>
<dbReference type="InterPro" id="IPR043936">
    <property type="entry name" value="HOOK_N"/>
</dbReference>
<accession>A0A0K3CA89</accession>
<dbReference type="STRING" id="5286.A0A0K3CA89"/>
<feature type="coiled-coil region" evidence="4">
    <location>
        <begin position="323"/>
        <end position="443"/>
    </location>
</feature>
<evidence type="ECO:0000313" key="8">
    <source>
        <dbReference type="EMBL" id="CTR06674.1"/>
    </source>
</evidence>
<keyword evidence="2" id="KW-0963">Cytoplasm</keyword>
<dbReference type="CDD" id="cd22211">
    <property type="entry name" value="HkD_SF"/>
    <property type="match status" value="1"/>
</dbReference>
<dbReference type="Proteomes" id="UP000199069">
    <property type="component" value="Unassembled WGS sequence"/>
</dbReference>
<name>A0A0K3CA89_RHOTO</name>
<feature type="region of interest" description="Disordered" evidence="5">
    <location>
        <begin position="796"/>
        <end position="848"/>
    </location>
</feature>
<dbReference type="GO" id="GO:0051959">
    <property type="term" value="F:dynein light intermediate chain binding"/>
    <property type="evidence" value="ECO:0007669"/>
    <property type="project" value="TreeGrafter"/>
</dbReference>
<feature type="coiled-coil region" evidence="4">
    <location>
        <begin position="734"/>
        <end position="775"/>
    </location>
</feature>
<dbReference type="Pfam" id="PF19047">
    <property type="entry name" value="HOOK_N"/>
    <property type="match status" value="1"/>
</dbReference>
<feature type="compositionally biased region" description="Polar residues" evidence="5">
    <location>
        <begin position="807"/>
        <end position="820"/>
    </location>
</feature>
<dbReference type="PANTHER" id="PTHR18947:SF28">
    <property type="entry name" value="GIRDIN, ISOFORM A"/>
    <property type="match status" value="1"/>
</dbReference>
<feature type="coiled-coil region" evidence="4">
    <location>
        <begin position="580"/>
        <end position="710"/>
    </location>
</feature>
<protein>
    <submittedName>
        <fullName evidence="8">Uncharacterized protein</fullName>
    </submittedName>
</protein>
<keyword evidence="9" id="KW-1185">Reference proteome</keyword>
<feature type="domain" description="HOOK N-terminal" evidence="7">
    <location>
        <begin position="49"/>
        <end position="183"/>
    </location>
</feature>
<reference evidence="8 9" key="1">
    <citation type="submission" date="2015-07" db="EMBL/GenBank/DDBJ databases">
        <authorList>
            <person name="Cajimat M.N.B."/>
            <person name="Milazzo M.L."/>
            <person name="Fulhorst C.F."/>
        </authorList>
    </citation>
    <scope>NUCLEOTIDE SEQUENCE [LARGE SCALE GENOMIC DNA]</scope>
    <source>
        <strain evidence="8">Single colony</strain>
    </source>
</reference>
<feature type="domain" description="Hook C-terminal" evidence="6">
    <location>
        <begin position="230"/>
        <end position="710"/>
    </location>
</feature>